<dbReference type="Pfam" id="PF00717">
    <property type="entry name" value="Peptidase_S24"/>
    <property type="match status" value="1"/>
</dbReference>
<dbReference type="InterPro" id="IPR036286">
    <property type="entry name" value="LexA/Signal_pep-like_sf"/>
</dbReference>
<evidence type="ECO:0000259" key="1">
    <source>
        <dbReference type="Pfam" id="PF00717"/>
    </source>
</evidence>
<dbReference type="EMBL" id="JAXCLX010000001">
    <property type="protein sequence ID" value="MDY0872237.1"/>
    <property type="molecule type" value="Genomic_DNA"/>
</dbReference>
<dbReference type="CDD" id="cd06462">
    <property type="entry name" value="Peptidase_S24_S26"/>
    <property type="match status" value="1"/>
</dbReference>
<reference evidence="2 3" key="1">
    <citation type="journal article" date="2013" name="Antonie Van Leeuwenhoek">
        <title>Dongia rigui sp. nov., isolated from freshwater of a large wetland in Korea.</title>
        <authorList>
            <person name="Baik K.S."/>
            <person name="Hwang Y.M."/>
            <person name="Choi J.S."/>
            <person name="Kwon J."/>
            <person name="Seong C.N."/>
        </authorList>
    </citation>
    <scope>NUCLEOTIDE SEQUENCE [LARGE SCALE GENOMIC DNA]</scope>
    <source>
        <strain evidence="2 3">04SU4-P</strain>
    </source>
</reference>
<protein>
    <submittedName>
        <fullName evidence="2">Helix-turn-helix transcriptional regulator</fullName>
    </submittedName>
</protein>
<sequence length="237" mass="25442">MSVPMLQHADVWRGIDRLAAKHGLSASGLARRAGLDPTAFNPSKRITREGRPRWPSTESLSKILTVTGEPFVDFVLLTGAANGEAHSNGHGGAGGYDQAISGGRVVAKGASRTIPVITLDRLAAGDCFDHGGAPIGSDWGHLEFAGATKDCFGVEITGADFDPIYRDGDTLVATRGVEIRRGDRIIIGTTAGTVLVRKVVRHDADGYYLEAIRQPAQQQFVPQDQVRFIARIQWVTQ</sequence>
<comment type="caution">
    <text evidence="2">The sequence shown here is derived from an EMBL/GenBank/DDBJ whole genome shotgun (WGS) entry which is preliminary data.</text>
</comment>
<accession>A0ABU5DY37</accession>
<proteinExistence type="predicted"/>
<feature type="domain" description="Peptidase S24/S26A/S26B/S26C" evidence="1">
    <location>
        <begin position="146"/>
        <end position="232"/>
    </location>
</feature>
<evidence type="ECO:0000313" key="2">
    <source>
        <dbReference type="EMBL" id="MDY0872237.1"/>
    </source>
</evidence>
<gene>
    <name evidence="2" type="ORF">SMD31_09895</name>
</gene>
<organism evidence="2 3">
    <name type="scientific">Dongia rigui</name>
    <dbReference type="NCBI Taxonomy" id="940149"/>
    <lineage>
        <taxon>Bacteria</taxon>
        <taxon>Pseudomonadati</taxon>
        <taxon>Pseudomonadota</taxon>
        <taxon>Alphaproteobacteria</taxon>
        <taxon>Rhodospirillales</taxon>
        <taxon>Dongiaceae</taxon>
        <taxon>Dongia</taxon>
    </lineage>
</organism>
<dbReference type="InterPro" id="IPR015927">
    <property type="entry name" value="Peptidase_S24_S26A/B/C"/>
</dbReference>
<dbReference type="SUPFAM" id="SSF51306">
    <property type="entry name" value="LexA/Signal peptidase"/>
    <property type="match status" value="1"/>
</dbReference>
<keyword evidence="3" id="KW-1185">Reference proteome</keyword>
<dbReference type="RefSeq" id="WP_320500655.1">
    <property type="nucleotide sequence ID" value="NZ_JAXCLX010000001.1"/>
</dbReference>
<name>A0ABU5DY37_9PROT</name>
<evidence type="ECO:0000313" key="3">
    <source>
        <dbReference type="Proteomes" id="UP001271769"/>
    </source>
</evidence>
<dbReference type="Gene3D" id="2.10.109.10">
    <property type="entry name" value="Umud Fragment, subunit A"/>
    <property type="match status" value="1"/>
</dbReference>
<dbReference type="Proteomes" id="UP001271769">
    <property type="component" value="Unassembled WGS sequence"/>
</dbReference>